<gene>
    <name evidence="2" type="ORF">AKAW2_81010A</name>
</gene>
<dbReference type="Proteomes" id="UP000661280">
    <property type="component" value="Chromosome 8"/>
</dbReference>
<dbReference type="KEGG" id="aluc:AKAW2_81010A"/>
<reference evidence="2" key="1">
    <citation type="submission" date="2021-01" db="EMBL/GenBank/DDBJ databases">
        <authorList>
            <consortium name="Aspergillus luchuensis mut. kawachii IFO 4304 genome sequencing consortium"/>
            <person name="Kazuki M."/>
            <person name="Futagami T."/>
        </authorList>
    </citation>
    <scope>NUCLEOTIDE SEQUENCE</scope>
    <source>
        <strain evidence="2">IFO 4308</strain>
    </source>
</reference>
<evidence type="ECO:0000313" key="2">
    <source>
        <dbReference type="EMBL" id="BCS05209.1"/>
    </source>
</evidence>
<name>A0A7R7WLL7_ASPKA</name>
<keyword evidence="3" id="KW-1185">Reference proteome</keyword>
<dbReference type="RefSeq" id="XP_041548971.1">
    <property type="nucleotide sequence ID" value="XM_041682094.1"/>
</dbReference>
<evidence type="ECO:0000256" key="1">
    <source>
        <dbReference type="SAM" id="MobiDB-lite"/>
    </source>
</evidence>
<feature type="region of interest" description="Disordered" evidence="1">
    <location>
        <begin position="15"/>
        <end position="45"/>
    </location>
</feature>
<reference evidence="2" key="2">
    <citation type="submission" date="2021-02" db="EMBL/GenBank/DDBJ databases">
        <title>Aspergillus luchuensis mut. kawachii IFO 4304 genome sequence.</title>
        <authorList>
            <person name="Mori K."/>
            <person name="Kadooka C."/>
            <person name="Goto M."/>
            <person name="Futagami T."/>
        </authorList>
    </citation>
    <scope>NUCLEOTIDE SEQUENCE</scope>
    <source>
        <strain evidence="2">IFO 4308</strain>
    </source>
</reference>
<evidence type="ECO:0000313" key="3">
    <source>
        <dbReference type="Proteomes" id="UP000661280"/>
    </source>
</evidence>
<proteinExistence type="predicted"/>
<sequence>MNEMTVEFRLIPSPDQVRAENGTGPMTIRAHGTRMEPDESQRDTTQGKGLTTFLVSLSACAFAQVLADFVQRVGHIYESSRIEGKKKKKRMQTLLPRVVQLPEDSTKIIACDGNKDHVRLQTRRLQQSSGRRVVWLGWVRRRWMYPLHGPGINTFSVLGLSQQAR</sequence>
<organism evidence="2 3">
    <name type="scientific">Aspergillus kawachii</name>
    <name type="common">White koji mold</name>
    <name type="synonym">Aspergillus awamori var. kawachi</name>
    <dbReference type="NCBI Taxonomy" id="1069201"/>
    <lineage>
        <taxon>Eukaryota</taxon>
        <taxon>Fungi</taxon>
        <taxon>Dikarya</taxon>
        <taxon>Ascomycota</taxon>
        <taxon>Pezizomycotina</taxon>
        <taxon>Eurotiomycetes</taxon>
        <taxon>Eurotiomycetidae</taxon>
        <taxon>Eurotiales</taxon>
        <taxon>Aspergillaceae</taxon>
        <taxon>Aspergillus</taxon>
        <taxon>Aspergillus subgen. Circumdati</taxon>
    </lineage>
</organism>
<accession>A0A7R7WLL7</accession>
<feature type="compositionally biased region" description="Basic and acidic residues" evidence="1">
    <location>
        <begin position="33"/>
        <end position="42"/>
    </location>
</feature>
<protein>
    <submittedName>
        <fullName evidence="2">Uncharacterized protein</fullName>
    </submittedName>
</protein>
<dbReference type="OrthoDB" id="10580058at2759"/>
<dbReference type="EMBL" id="AP024432">
    <property type="protein sequence ID" value="BCS05209.1"/>
    <property type="molecule type" value="Genomic_DNA"/>
</dbReference>
<dbReference type="GeneID" id="64966530"/>
<dbReference type="AlphaFoldDB" id="A0A7R7WLL7"/>